<dbReference type="GO" id="GO:0044613">
    <property type="term" value="C:nuclear pore central transport channel"/>
    <property type="evidence" value="ECO:0007669"/>
    <property type="project" value="TreeGrafter"/>
</dbReference>
<organism evidence="15">
    <name type="scientific">Anopheles darlingi</name>
    <name type="common">Mosquito</name>
    <dbReference type="NCBI Taxonomy" id="43151"/>
    <lineage>
        <taxon>Eukaryota</taxon>
        <taxon>Metazoa</taxon>
        <taxon>Ecdysozoa</taxon>
        <taxon>Arthropoda</taxon>
        <taxon>Hexapoda</taxon>
        <taxon>Insecta</taxon>
        <taxon>Pterygota</taxon>
        <taxon>Neoptera</taxon>
        <taxon>Endopterygota</taxon>
        <taxon>Diptera</taxon>
        <taxon>Nematocera</taxon>
        <taxon>Culicoidea</taxon>
        <taxon>Culicidae</taxon>
        <taxon>Anophelinae</taxon>
        <taxon>Anopheles</taxon>
    </lineage>
</organism>
<accession>A0A2M4CQW6</accession>
<feature type="compositionally biased region" description="Low complexity" evidence="13">
    <location>
        <begin position="241"/>
        <end position="256"/>
    </location>
</feature>
<feature type="compositionally biased region" description="Low complexity" evidence="13">
    <location>
        <begin position="81"/>
        <end position="104"/>
    </location>
</feature>
<dbReference type="GO" id="GO:0006607">
    <property type="term" value="P:NLS-bearing protein import into nucleus"/>
    <property type="evidence" value="ECO:0007669"/>
    <property type="project" value="TreeGrafter"/>
</dbReference>
<dbReference type="AlphaFoldDB" id="A0A2M4CQW6"/>
<sequence length="404" mass="43030">MEPMTLGSPSSLSGSNVAISGAGGGAGGPGYLPSFLMGDPPAAPRPNTLSPTRARASLAYGGLAGSPPEGLRSPTSLAALHHQQQQQHHFVQPQHQQQQQQQQQMSSSFMNVTPHTQHFLHMSTMQASSLANQFRNESFDANASITGPPTQGLFDSWRKEKQMLHTTARGSAGVAGGAGGVLHPAANSGAEMTGPNQSFNESIANQSGFNVSRVMSPIPVDYSRMANVPVSPPSTPFGGHPPLQVQQQPSQPSLPSNGSVGTSNWITVFGFPQNASTLILSHFVSIGTIVDKQFAPQNGNWVHLRYSSRLECMRALNYNGRIISPGLMVGVQYCNDPAVIGKENEDEGCSPTYEKPDNPLTRVRSLVNMSYTAEKEANAVATTAAAQKRSNGIVHKAMDLFFGW</sequence>
<evidence type="ECO:0000256" key="1">
    <source>
        <dbReference type="ARBA" id="ARBA00004567"/>
    </source>
</evidence>
<dbReference type="SUPFAM" id="SSF54928">
    <property type="entry name" value="RNA-binding domain, RBD"/>
    <property type="match status" value="1"/>
</dbReference>
<keyword evidence="5 12" id="KW-0509">mRNA transport</keyword>
<dbReference type="GeneID" id="125952368"/>
<protein>
    <recommendedName>
        <fullName evidence="3">Nucleoporin NUP35</fullName>
    </recommendedName>
    <alternativeName>
        <fullName evidence="11">35 kDa nucleoporin</fullName>
    </alternativeName>
    <alternativeName>
        <fullName evidence="10">Nucleoporin NUP53</fullName>
    </alternativeName>
</protein>
<dbReference type="GO" id="GO:0003676">
    <property type="term" value="F:nucleic acid binding"/>
    <property type="evidence" value="ECO:0007669"/>
    <property type="project" value="InterPro"/>
</dbReference>
<dbReference type="GO" id="GO:0044615">
    <property type="term" value="C:nuclear pore nuclear basket"/>
    <property type="evidence" value="ECO:0007669"/>
    <property type="project" value="TreeGrafter"/>
</dbReference>
<dbReference type="EMBL" id="GGFL01003546">
    <property type="protein sequence ID" value="MBW67724.1"/>
    <property type="molecule type" value="Transcribed_RNA"/>
</dbReference>
<dbReference type="GO" id="GO:0051028">
    <property type="term" value="P:mRNA transport"/>
    <property type="evidence" value="ECO:0007669"/>
    <property type="project" value="UniProtKB-UniRule"/>
</dbReference>
<dbReference type="Gene3D" id="3.30.70.330">
    <property type="match status" value="1"/>
</dbReference>
<dbReference type="InterPro" id="IPR012677">
    <property type="entry name" value="Nucleotide-bd_a/b_plait_sf"/>
</dbReference>
<comment type="similarity">
    <text evidence="2">Belongs to the Nup35 family.</text>
</comment>
<dbReference type="PANTHER" id="PTHR21527">
    <property type="entry name" value="NUCLEOPORIN NUP35"/>
    <property type="match status" value="1"/>
</dbReference>
<dbReference type="OrthoDB" id="3365060at2759"/>
<name>A0A2M4CQW6_ANODA</name>
<keyword evidence="4 12" id="KW-0813">Transport</keyword>
<proteinExistence type="inferred from homology"/>
<evidence type="ECO:0000256" key="10">
    <source>
        <dbReference type="ARBA" id="ARBA00029997"/>
    </source>
</evidence>
<dbReference type="GO" id="GO:0005543">
    <property type="term" value="F:phospholipid binding"/>
    <property type="evidence" value="ECO:0007669"/>
    <property type="project" value="TreeGrafter"/>
</dbReference>
<feature type="region of interest" description="Disordered" evidence="13">
    <location>
        <begin position="79"/>
        <end position="105"/>
    </location>
</feature>
<keyword evidence="9 12" id="KW-0539">Nucleus</keyword>
<feature type="domain" description="RRM Nup35-type" evidence="14">
    <location>
        <begin position="260"/>
        <end position="341"/>
    </location>
</feature>
<dbReference type="VEuPathDB" id="VectorBase:ADAR2_009374"/>
<dbReference type="PROSITE" id="PS51472">
    <property type="entry name" value="RRM_NUP35"/>
    <property type="match status" value="1"/>
</dbReference>
<evidence type="ECO:0000256" key="13">
    <source>
        <dbReference type="SAM" id="MobiDB-lite"/>
    </source>
</evidence>
<dbReference type="CDD" id="cd12441">
    <property type="entry name" value="RRM_Nup53_like"/>
    <property type="match status" value="1"/>
</dbReference>
<dbReference type="PANTHER" id="PTHR21527:SF6">
    <property type="entry name" value="NUCLEOPORIN NUP35"/>
    <property type="match status" value="1"/>
</dbReference>
<evidence type="ECO:0000256" key="3">
    <source>
        <dbReference type="ARBA" id="ARBA00016439"/>
    </source>
</evidence>
<evidence type="ECO:0000256" key="7">
    <source>
        <dbReference type="ARBA" id="ARBA00023010"/>
    </source>
</evidence>
<dbReference type="GO" id="GO:0006999">
    <property type="term" value="P:nuclear pore organization"/>
    <property type="evidence" value="ECO:0007669"/>
    <property type="project" value="TreeGrafter"/>
</dbReference>
<evidence type="ECO:0000259" key="14">
    <source>
        <dbReference type="PROSITE" id="PS51472"/>
    </source>
</evidence>
<dbReference type="GO" id="GO:0017056">
    <property type="term" value="F:structural constituent of nuclear pore"/>
    <property type="evidence" value="ECO:0007669"/>
    <property type="project" value="TreeGrafter"/>
</dbReference>
<evidence type="ECO:0000256" key="4">
    <source>
        <dbReference type="ARBA" id="ARBA00022448"/>
    </source>
</evidence>
<evidence type="ECO:0000256" key="11">
    <source>
        <dbReference type="ARBA" id="ARBA00030250"/>
    </source>
</evidence>
<dbReference type="CTD" id="129401"/>
<keyword evidence="6" id="KW-0653">Protein transport</keyword>
<keyword evidence="8 12" id="KW-0906">Nuclear pore complex</keyword>
<reference evidence="15" key="1">
    <citation type="submission" date="2018-01" db="EMBL/GenBank/DDBJ databases">
        <title>An insight into the sialome of Amazonian anophelines.</title>
        <authorList>
            <person name="Ribeiro J.M."/>
            <person name="Scarpassa V."/>
            <person name="Calvo E."/>
        </authorList>
    </citation>
    <scope>NUCLEOTIDE SEQUENCE</scope>
</reference>
<dbReference type="InterPro" id="IPR035979">
    <property type="entry name" value="RBD_domain_sf"/>
</dbReference>
<dbReference type="Pfam" id="PF05172">
    <property type="entry name" value="RRM_Nup35"/>
    <property type="match status" value="1"/>
</dbReference>
<evidence type="ECO:0000256" key="9">
    <source>
        <dbReference type="ARBA" id="ARBA00023242"/>
    </source>
</evidence>
<evidence type="ECO:0000313" key="15">
    <source>
        <dbReference type="EMBL" id="MBW67724.1"/>
    </source>
</evidence>
<evidence type="ECO:0000256" key="12">
    <source>
        <dbReference type="PROSITE-ProRule" id="PRU00804"/>
    </source>
</evidence>
<evidence type="ECO:0000256" key="8">
    <source>
        <dbReference type="ARBA" id="ARBA00023132"/>
    </source>
</evidence>
<evidence type="ECO:0000256" key="5">
    <source>
        <dbReference type="ARBA" id="ARBA00022816"/>
    </source>
</evidence>
<dbReference type="FunFam" id="3.30.70.330:FF:000095">
    <property type="entry name" value="Putative Nucleoporin NUP53"/>
    <property type="match status" value="1"/>
</dbReference>
<keyword evidence="7" id="KW-0811">Translocation</keyword>
<dbReference type="RefSeq" id="XP_049537771.1">
    <property type="nucleotide sequence ID" value="XM_049681814.1"/>
</dbReference>
<evidence type="ECO:0000256" key="6">
    <source>
        <dbReference type="ARBA" id="ARBA00022927"/>
    </source>
</evidence>
<comment type="subcellular location">
    <subcellularLocation>
        <location evidence="1">Nucleus</location>
        <location evidence="1">Nuclear pore complex</location>
    </subcellularLocation>
</comment>
<dbReference type="InterPro" id="IPR007846">
    <property type="entry name" value="RRM_NUP35_dom"/>
</dbReference>
<feature type="region of interest" description="Disordered" evidence="13">
    <location>
        <begin position="231"/>
        <end position="258"/>
    </location>
</feature>
<evidence type="ECO:0000256" key="2">
    <source>
        <dbReference type="ARBA" id="ARBA00009454"/>
    </source>
</evidence>